<name>A0ABX6N8Y4_9BURK</name>
<dbReference type="RefSeq" id="WP_171099493.1">
    <property type="nucleotide sequence ID" value="NZ_CP053084.1"/>
</dbReference>
<keyword evidence="2" id="KW-1185">Reference proteome</keyword>
<evidence type="ECO:0000313" key="2">
    <source>
        <dbReference type="Proteomes" id="UP000501130"/>
    </source>
</evidence>
<protein>
    <recommendedName>
        <fullName evidence="3">LPS export ABC transporter periplasmic protein LptC</fullName>
    </recommendedName>
</protein>
<proteinExistence type="predicted"/>
<reference evidence="1 2" key="1">
    <citation type="submission" date="2020-05" db="EMBL/GenBank/DDBJ databases">
        <title>Compete genome of Limnobacter sp. SAORIC-580.</title>
        <authorList>
            <person name="Song J."/>
            <person name="Cho J.-C."/>
        </authorList>
    </citation>
    <scope>NUCLEOTIDE SEQUENCE [LARGE SCALE GENOMIC DNA]</scope>
    <source>
        <strain evidence="1 2">SAORIC-580</strain>
    </source>
</reference>
<sequence>MKNHIFKKDINKFFYSRKFLVFALFVFMIISILFAAKKTVEQQQQQYKDVTANFCEEGCTYRFPKELKPRVLSPSDKYPVVTLEFPFKEELIPIFINRKIYLSYPENYVESDKDKTPYIVKESDVIDKFYKKKYQYFYTDNQRKIVLRNNTFTIATEQKIEKDINLLYFVPSEFFSDSIMINKEINRKLDSMKVKNTNE</sequence>
<evidence type="ECO:0000313" key="1">
    <source>
        <dbReference type="EMBL" id="QJR29842.1"/>
    </source>
</evidence>
<dbReference type="EMBL" id="CP053084">
    <property type="protein sequence ID" value="QJR29842.1"/>
    <property type="molecule type" value="Genomic_DNA"/>
</dbReference>
<accession>A0ABX6N8Y4</accession>
<gene>
    <name evidence="1" type="ORF">HKT17_09030</name>
</gene>
<evidence type="ECO:0008006" key="3">
    <source>
        <dbReference type="Google" id="ProtNLM"/>
    </source>
</evidence>
<organism evidence="1 2">
    <name type="scientific">Limnobacter profundi</name>
    <dbReference type="NCBI Taxonomy" id="2732163"/>
    <lineage>
        <taxon>Bacteria</taxon>
        <taxon>Pseudomonadati</taxon>
        <taxon>Pseudomonadota</taxon>
        <taxon>Betaproteobacteria</taxon>
        <taxon>Burkholderiales</taxon>
        <taxon>Burkholderiaceae</taxon>
        <taxon>Limnobacter</taxon>
    </lineage>
</organism>
<dbReference type="Proteomes" id="UP000501130">
    <property type="component" value="Chromosome"/>
</dbReference>